<feature type="signal peptide" evidence="1">
    <location>
        <begin position="1"/>
        <end position="21"/>
    </location>
</feature>
<dbReference type="AlphaFoldDB" id="D2Q215"/>
<keyword evidence="3" id="KW-1185">Reference proteome</keyword>
<dbReference type="EMBL" id="CP001736">
    <property type="protein sequence ID" value="ADB33961.1"/>
    <property type="molecule type" value="Genomic_DNA"/>
</dbReference>
<proteinExistence type="predicted"/>
<feature type="chain" id="PRO_5039064650" evidence="1">
    <location>
        <begin position="22"/>
        <end position="182"/>
    </location>
</feature>
<evidence type="ECO:0000313" key="2">
    <source>
        <dbReference type="EMBL" id="ADB33961.1"/>
    </source>
</evidence>
<dbReference type="HOGENOM" id="CLU_1480207_0_0_11"/>
<organism evidence="2 3">
    <name type="scientific">Kribbella flavida (strain DSM 17836 / JCM 10339 / NBRC 14399)</name>
    <dbReference type="NCBI Taxonomy" id="479435"/>
    <lineage>
        <taxon>Bacteria</taxon>
        <taxon>Bacillati</taxon>
        <taxon>Actinomycetota</taxon>
        <taxon>Actinomycetes</taxon>
        <taxon>Propionibacteriales</taxon>
        <taxon>Kribbellaceae</taxon>
        <taxon>Kribbella</taxon>
    </lineage>
</organism>
<accession>D2Q215</accession>
<evidence type="ECO:0000256" key="1">
    <source>
        <dbReference type="SAM" id="SignalP"/>
    </source>
</evidence>
<dbReference type="Proteomes" id="UP000007967">
    <property type="component" value="Chromosome"/>
</dbReference>
<reference evidence="3" key="1">
    <citation type="submission" date="2009-09" db="EMBL/GenBank/DDBJ databases">
        <title>The complete genome of Kribbella flavida DSM 17836.</title>
        <authorList>
            <consortium name="US DOE Joint Genome Institute (JGI-PGF)"/>
            <person name="Lucas S."/>
            <person name="Copeland A."/>
            <person name="Lapidus A."/>
            <person name="Glavina del Rio T."/>
            <person name="Dalin E."/>
            <person name="Tice H."/>
            <person name="Bruce D."/>
            <person name="Goodwin L."/>
            <person name="Pitluck S."/>
            <person name="Kyrpides N."/>
            <person name="Mavromatis K."/>
            <person name="Ivanova N."/>
            <person name="Saunders E."/>
            <person name="Brettin T."/>
            <person name="Detter J.C."/>
            <person name="Han C."/>
            <person name="Larimer F."/>
            <person name="Land M."/>
            <person name="Hauser L."/>
            <person name="Markowitz V."/>
            <person name="Cheng J.-F."/>
            <person name="Hugenholtz P."/>
            <person name="Woyke T."/>
            <person name="Wu D."/>
            <person name="Pukall R."/>
            <person name="Klenk H.-P."/>
            <person name="Eisen J.A."/>
        </authorList>
    </citation>
    <scope>NUCLEOTIDE SEQUENCE [LARGE SCALE GENOMIC DNA]</scope>
    <source>
        <strain evidence="3">DSM 17836 / JCM 10339 / NBRC 14399</strain>
    </source>
</reference>
<keyword evidence="1" id="KW-0732">Signal</keyword>
<dbReference type="OrthoDB" id="3696766at2"/>
<gene>
    <name evidence="2" type="ordered locus">Kfla_4945</name>
</gene>
<name>D2Q215_KRIFD</name>
<reference evidence="2 3" key="2">
    <citation type="journal article" date="2010" name="Stand. Genomic Sci.">
        <title>Complete genome sequence of Kribbella flavida type strain (IFO 14399).</title>
        <authorList>
            <person name="Pukall R."/>
            <person name="Lapidus A."/>
            <person name="Glavina Del Rio T."/>
            <person name="Copeland A."/>
            <person name="Tice H."/>
            <person name="Cheng J.-F."/>
            <person name="Lucas S."/>
            <person name="Chen F."/>
            <person name="Nolan M."/>
            <person name="LaButti K."/>
            <person name="Pati A."/>
            <person name="Ivanova N."/>
            <person name="Mavrommatis K."/>
            <person name="Mikhailova N."/>
            <person name="Pitluck S."/>
            <person name="Bruce D."/>
            <person name="Goodwin L."/>
            <person name="Land M."/>
            <person name="Hauser L."/>
            <person name="Chang Y.-J."/>
            <person name="Jeffries C.D."/>
            <person name="Chen A."/>
            <person name="Palaniappan K."/>
            <person name="Chain P."/>
            <person name="Rohde M."/>
            <person name="Goeker M."/>
            <person name="Bristow J."/>
            <person name="Eisen J.A."/>
            <person name="Markowitz V."/>
            <person name="Hugenholtz P."/>
            <person name="Kyrpides N.C."/>
            <person name="Klenk H.-P."/>
            <person name="Brettin T."/>
        </authorList>
    </citation>
    <scope>NUCLEOTIDE SEQUENCE [LARGE SCALE GENOMIC DNA]</scope>
    <source>
        <strain evidence="3">DSM 17836 / JCM 10339 / NBRC 14399</strain>
    </source>
</reference>
<dbReference type="RefSeq" id="WP_012922515.1">
    <property type="nucleotide sequence ID" value="NC_013729.1"/>
</dbReference>
<evidence type="ECO:0000313" key="3">
    <source>
        <dbReference type="Proteomes" id="UP000007967"/>
    </source>
</evidence>
<protein>
    <submittedName>
        <fullName evidence="2">Uncharacterized protein</fullName>
    </submittedName>
</protein>
<sequence length="182" mass="19812">MSRTRLFAVLAVVGAAVAGMAGLGAPAAAGTPPTPSAAGQVAVQQLIDEKLRKLPGGRQVGPNKIVWEHRGASLEFGTMSRFNCQYEYFCLYGDSDYNDGPDRTPWKLTLWTCGWHNLGDYGVRDQTSSVVNNQTPGTRAALHHYHADTNPEYGTRQMWSSAAYGYSNLVYPNDEADHATLC</sequence>
<dbReference type="KEGG" id="kfl:Kfla_4945"/>